<proteinExistence type="predicted"/>
<sequence>MAFLTNFKAKGRRYFYIEKYVGGKPIDCRQSERVYSIGNERIALERLSLWILDNSFIPNEVIKLGISIDDIENWREKVENTIKKYSL</sequence>
<dbReference type="Proteomes" id="UP000475765">
    <property type="component" value="Unassembled WGS sequence"/>
</dbReference>
<gene>
    <name evidence="1" type="ORF">F8172_09830</name>
</gene>
<organism evidence="1 2">
    <name type="scientific">Bacillus cereus</name>
    <dbReference type="NCBI Taxonomy" id="1396"/>
    <lineage>
        <taxon>Bacteria</taxon>
        <taxon>Bacillati</taxon>
        <taxon>Bacillota</taxon>
        <taxon>Bacilli</taxon>
        <taxon>Bacillales</taxon>
        <taxon>Bacillaceae</taxon>
        <taxon>Bacillus</taxon>
        <taxon>Bacillus cereus group</taxon>
    </lineage>
</organism>
<evidence type="ECO:0000313" key="2">
    <source>
        <dbReference type="Proteomes" id="UP000475765"/>
    </source>
</evidence>
<dbReference type="EMBL" id="WBPP01000009">
    <property type="protein sequence ID" value="KAB2397742.1"/>
    <property type="molecule type" value="Genomic_DNA"/>
</dbReference>
<dbReference type="AlphaFoldDB" id="A0A9W7UXL8"/>
<evidence type="ECO:0000313" key="1">
    <source>
        <dbReference type="EMBL" id="KAB2397742.1"/>
    </source>
</evidence>
<comment type="caution">
    <text evidence="1">The sequence shown here is derived from an EMBL/GenBank/DDBJ whole genome shotgun (WGS) entry which is preliminary data.</text>
</comment>
<name>A0A9W7UXL8_BACCE</name>
<reference evidence="1 2" key="1">
    <citation type="submission" date="2019-10" db="EMBL/GenBank/DDBJ databases">
        <title>Bacillus from the desert of Cuatro Cinegas, Coahuila.</title>
        <authorList>
            <person name="Olmedo-Alvarez G."/>
            <person name="Saldana S."/>
            <person name="Barcelo D."/>
        </authorList>
    </citation>
    <scope>NUCLEOTIDE SEQUENCE [LARGE SCALE GENOMIC DNA]</scope>
    <source>
        <strain evidence="1 2">CH417_13T</strain>
    </source>
</reference>
<dbReference type="RefSeq" id="WP_151522275.1">
    <property type="nucleotide sequence ID" value="NZ_WBPL01000004.1"/>
</dbReference>
<accession>A0A9W7UXL8</accession>
<protein>
    <submittedName>
        <fullName evidence="1">Uncharacterized protein</fullName>
    </submittedName>
</protein>